<dbReference type="InterPro" id="IPR058575">
    <property type="entry name" value="NTP_transf_8_dom"/>
</dbReference>
<dbReference type="PIRSF" id="PIRSF031854">
    <property type="entry name" value="UCP031854"/>
    <property type="match status" value="1"/>
</dbReference>
<dbReference type="Pfam" id="PF12281">
    <property type="entry name" value="NTP_transf_8"/>
    <property type="match status" value="1"/>
</dbReference>
<gene>
    <name evidence="2" type="ORF">SAMN05428998_10957</name>
</gene>
<accession>A0A1Y6BY94</accession>
<dbReference type="InterPro" id="IPR022550">
    <property type="entry name" value="NTP_transf_8"/>
</dbReference>
<dbReference type="EMBL" id="FWZX01000009">
    <property type="protein sequence ID" value="SMF27118.1"/>
    <property type="molecule type" value="Genomic_DNA"/>
</dbReference>
<sequence>MQTAYADLVQQCLDADFDRDYPENGSFYRQTKRGRDYWYYSGYDAAGGKYTKYAGPADDPELTGRVERFRQIKSSYRQRRKIVRALVSAGLPAPEPFTGELLDALARAGLFRLRACLVGSVAYQTYSGILGVELPGALLRTADADLAQFLSISAEVGDSTPPMLEVLRSVDSTFAEIGHAMDARRTIAYRNDAGYRVEFLTPNRGSDDYAGQPPVPRLRGGRPAGKAAARPLRFLDFLIWQPLRAVVLHGAGVAVRVPAPERYAVHKLIVATRRRNADAAKVEKDLAQAAALVEAMAQGRRHDLLDAWTEAWERGEAWRQALGRGRDMLPKVARALLGEAVARAAAAADEDPTAIGFEAADATGA</sequence>
<name>A0A1Y6BY94_9PROT</name>
<dbReference type="STRING" id="560819.SAMN05428998_10957"/>
<dbReference type="AlphaFoldDB" id="A0A1Y6BY94"/>
<feature type="domain" description="Nucleotidyltransferase-like" evidence="1">
    <location>
        <begin position="98"/>
        <end position="313"/>
    </location>
</feature>
<dbReference type="Proteomes" id="UP000192917">
    <property type="component" value="Unassembled WGS sequence"/>
</dbReference>
<evidence type="ECO:0000313" key="3">
    <source>
        <dbReference type="Proteomes" id="UP000192917"/>
    </source>
</evidence>
<evidence type="ECO:0000259" key="1">
    <source>
        <dbReference type="Pfam" id="PF12281"/>
    </source>
</evidence>
<protein>
    <recommendedName>
        <fullName evidence="1">Nucleotidyltransferase-like domain-containing protein</fullName>
    </recommendedName>
</protein>
<keyword evidence="3" id="KW-1185">Reference proteome</keyword>
<organism evidence="2 3">
    <name type="scientific">Tistlia consotensis USBA 355</name>
    <dbReference type="NCBI Taxonomy" id="560819"/>
    <lineage>
        <taxon>Bacteria</taxon>
        <taxon>Pseudomonadati</taxon>
        <taxon>Pseudomonadota</taxon>
        <taxon>Alphaproteobacteria</taxon>
        <taxon>Rhodospirillales</taxon>
        <taxon>Rhodovibrionaceae</taxon>
        <taxon>Tistlia</taxon>
    </lineage>
</organism>
<evidence type="ECO:0000313" key="2">
    <source>
        <dbReference type="EMBL" id="SMF27118.1"/>
    </source>
</evidence>
<proteinExistence type="predicted"/>
<reference evidence="2 3" key="1">
    <citation type="submission" date="2017-04" db="EMBL/GenBank/DDBJ databases">
        <authorList>
            <person name="Afonso C.L."/>
            <person name="Miller P.J."/>
            <person name="Scott M.A."/>
            <person name="Spackman E."/>
            <person name="Goraichik I."/>
            <person name="Dimitrov K.M."/>
            <person name="Suarez D.L."/>
            <person name="Swayne D.E."/>
        </authorList>
    </citation>
    <scope>NUCLEOTIDE SEQUENCE [LARGE SCALE GENOMIC DNA]</scope>
    <source>
        <strain evidence="2 3">USBA 355</strain>
    </source>
</reference>